<name>A0ABV9XW93_9PSEU</name>
<proteinExistence type="predicted"/>
<dbReference type="EMBL" id="JBHSJB010000011">
    <property type="protein sequence ID" value="MFC5054541.1"/>
    <property type="molecule type" value="Genomic_DNA"/>
</dbReference>
<keyword evidence="3" id="KW-1185">Reference proteome</keyword>
<dbReference type="RefSeq" id="WP_344034155.1">
    <property type="nucleotide sequence ID" value="NZ_BAAAKE010000001.1"/>
</dbReference>
<comment type="caution">
    <text evidence="2">The sequence shown here is derived from an EMBL/GenBank/DDBJ whole genome shotgun (WGS) entry which is preliminary data.</text>
</comment>
<accession>A0ABV9XW93</accession>
<evidence type="ECO:0000256" key="1">
    <source>
        <dbReference type="SAM" id="Phobius"/>
    </source>
</evidence>
<keyword evidence="1" id="KW-0812">Transmembrane</keyword>
<keyword evidence="1" id="KW-0472">Membrane</keyword>
<dbReference type="Proteomes" id="UP001595833">
    <property type="component" value="Unassembled WGS sequence"/>
</dbReference>
<organism evidence="2 3">
    <name type="scientific">Saccharothrix xinjiangensis</name>
    <dbReference type="NCBI Taxonomy" id="204798"/>
    <lineage>
        <taxon>Bacteria</taxon>
        <taxon>Bacillati</taxon>
        <taxon>Actinomycetota</taxon>
        <taxon>Actinomycetes</taxon>
        <taxon>Pseudonocardiales</taxon>
        <taxon>Pseudonocardiaceae</taxon>
        <taxon>Saccharothrix</taxon>
    </lineage>
</organism>
<sequence length="76" mass="7899">MPEDDHRRAIHATPTSALRAVAVLPAVVLLPGAALAILDELSPPGPPGAATRLHIQLPVRHLVPIDSSPAPGRSRP</sequence>
<feature type="transmembrane region" description="Helical" evidence="1">
    <location>
        <begin position="20"/>
        <end position="38"/>
    </location>
</feature>
<evidence type="ECO:0000313" key="3">
    <source>
        <dbReference type="Proteomes" id="UP001595833"/>
    </source>
</evidence>
<gene>
    <name evidence="2" type="ORF">ACFPFM_12345</name>
</gene>
<keyword evidence="1" id="KW-1133">Transmembrane helix</keyword>
<protein>
    <submittedName>
        <fullName evidence="2">Uncharacterized protein</fullName>
    </submittedName>
</protein>
<evidence type="ECO:0000313" key="2">
    <source>
        <dbReference type="EMBL" id="MFC5054541.1"/>
    </source>
</evidence>
<reference evidence="3" key="1">
    <citation type="journal article" date="2019" name="Int. J. Syst. Evol. Microbiol.">
        <title>The Global Catalogue of Microorganisms (GCM) 10K type strain sequencing project: providing services to taxonomists for standard genome sequencing and annotation.</title>
        <authorList>
            <consortium name="The Broad Institute Genomics Platform"/>
            <consortium name="The Broad Institute Genome Sequencing Center for Infectious Disease"/>
            <person name="Wu L."/>
            <person name="Ma J."/>
        </authorList>
    </citation>
    <scope>NUCLEOTIDE SEQUENCE [LARGE SCALE GENOMIC DNA]</scope>
    <source>
        <strain evidence="3">KCTC 12848</strain>
    </source>
</reference>